<comment type="caution">
    <text evidence="1">The sequence shown here is derived from an EMBL/GenBank/DDBJ whole genome shotgun (WGS) entry which is preliminary data.</text>
</comment>
<protein>
    <submittedName>
        <fullName evidence="1">Uncharacterized protein</fullName>
    </submittedName>
</protein>
<evidence type="ECO:0000313" key="2">
    <source>
        <dbReference type="Proteomes" id="UP001143981"/>
    </source>
</evidence>
<sequence>PSQITKCSLNVPRPIRAANQNYTLIAYSVSGDWDEATVNAGTKLTTDEQLGSANFTRVGDPGSIDILGACQAASGGQFSVFVDSSRALVAFYARDTGRDTFSVDLTY</sequence>
<dbReference type="Proteomes" id="UP001143981">
    <property type="component" value="Unassembled WGS sequence"/>
</dbReference>
<organism evidence="1 2">
    <name type="scientific">Coemansia biformis</name>
    <dbReference type="NCBI Taxonomy" id="1286918"/>
    <lineage>
        <taxon>Eukaryota</taxon>
        <taxon>Fungi</taxon>
        <taxon>Fungi incertae sedis</taxon>
        <taxon>Zoopagomycota</taxon>
        <taxon>Kickxellomycotina</taxon>
        <taxon>Kickxellomycetes</taxon>
        <taxon>Kickxellales</taxon>
        <taxon>Kickxellaceae</taxon>
        <taxon>Coemansia</taxon>
    </lineage>
</organism>
<dbReference type="EMBL" id="JANBOI010002728">
    <property type="protein sequence ID" value="KAJ1720132.1"/>
    <property type="molecule type" value="Genomic_DNA"/>
</dbReference>
<keyword evidence="2" id="KW-1185">Reference proteome</keyword>
<dbReference type="OrthoDB" id="5517791at2759"/>
<dbReference type="AlphaFoldDB" id="A0A9W8CQT1"/>
<name>A0A9W8CQT1_9FUNG</name>
<evidence type="ECO:0000313" key="1">
    <source>
        <dbReference type="EMBL" id="KAJ1720132.1"/>
    </source>
</evidence>
<reference evidence="1" key="1">
    <citation type="submission" date="2022-07" db="EMBL/GenBank/DDBJ databases">
        <title>Phylogenomic reconstructions and comparative analyses of Kickxellomycotina fungi.</title>
        <authorList>
            <person name="Reynolds N.K."/>
            <person name="Stajich J.E."/>
            <person name="Barry K."/>
            <person name="Grigoriev I.V."/>
            <person name="Crous P."/>
            <person name="Smith M.E."/>
        </authorList>
    </citation>
    <scope>NUCLEOTIDE SEQUENCE</scope>
    <source>
        <strain evidence="1">BCRC 34381</strain>
    </source>
</reference>
<proteinExistence type="predicted"/>
<accession>A0A9W8CQT1</accession>
<gene>
    <name evidence="1" type="ORF">LPJ61_006206</name>
</gene>
<feature type="non-terminal residue" evidence="1">
    <location>
        <position position="1"/>
    </location>
</feature>